<dbReference type="Proteomes" id="UP000019678">
    <property type="component" value="Unassembled WGS sequence"/>
</dbReference>
<dbReference type="STRING" id="1192034.CAP_3630"/>
<organism evidence="2 3">
    <name type="scientific">Chondromyces apiculatus DSM 436</name>
    <dbReference type="NCBI Taxonomy" id="1192034"/>
    <lineage>
        <taxon>Bacteria</taxon>
        <taxon>Pseudomonadati</taxon>
        <taxon>Myxococcota</taxon>
        <taxon>Polyangia</taxon>
        <taxon>Polyangiales</taxon>
        <taxon>Polyangiaceae</taxon>
        <taxon>Chondromyces</taxon>
    </lineage>
</organism>
<name>A0A017T8E0_9BACT</name>
<sequence>MEHASRSKRLSECVGCGVDDSAAGTEIDCLRGEDWFLCKDCDGVFEDGFDCTNIGAPPRRQAPDAGLRGSHRATPDPPCRP</sequence>
<dbReference type="EMBL" id="ASRX01000027">
    <property type="protein sequence ID" value="EYF05040.1"/>
    <property type="molecule type" value="Genomic_DNA"/>
</dbReference>
<evidence type="ECO:0000256" key="1">
    <source>
        <dbReference type="SAM" id="MobiDB-lite"/>
    </source>
</evidence>
<reference evidence="2 3" key="1">
    <citation type="submission" date="2013-05" db="EMBL/GenBank/DDBJ databases">
        <title>Genome assembly of Chondromyces apiculatus DSM 436.</title>
        <authorList>
            <person name="Sharma G."/>
            <person name="Khatri I."/>
            <person name="Kaur C."/>
            <person name="Mayilraj S."/>
            <person name="Subramanian S."/>
        </authorList>
    </citation>
    <scope>NUCLEOTIDE SEQUENCE [LARGE SCALE GENOMIC DNA]</scope>
    <source>
        <strain evidence="2 3">DSM 436</strain>
    </source>
</reference>
<keyword evidence="3" id="KW-1185">Reference proteome</keyword>
<proteinExistence type="predicted"/>
<evidence type="ECO:0000313" key="2">
    <source>
        <dbReference type="EMBL" id="EYF05040.1"/>
    </source>
</evidence>
<evidence type="ECO:0000313" key="3">
    <source>
        <dbReference type="Proteomes" id="UP000019678"/>
    </source>
</evidence>
<accession>A0A017T8E0</accession>
<dbReference type="AlphaFoldDB" id="A0A017T8E0"/>
<protein>
    <submittedName>
        <fullName evidence="2">Uncharacterized protein</fullName>
    </submittedName>
</protein>
<comment type="caution">
    <text evidence="2">The sequence shown here is derived from an EMBL/GenBank/DDBJ whole genome shotgun (WGS) entry which is preliminary data.</text>
</comment>
<gene>
    <name evidence="2" type="ORF">CAP_3630</name>
</gene>
<feature type="region of interest" description="Disordered" evidence="1">
    <location>
        <begin position="54"/>
        <end position="81"/>
    </location>
</feature>